<evidence type="ECO:0008006" key="3">
    <source>
        <dbReference type="Google" id="ProtNLM"/>
    </source>
</evidence>
<accession>A0ABY4FS39</accession>
<sequence>MDESLPVKPDEVWHYTTAAGLRGIVENDYLFACPATQMNDAKELLEGREVVEKALAEEAMSENPGFLANALALLGTFAETVDESEGLYLVSASTNGDNLSLWRNYGESASYAIRFDPDKRLRPIVDLGSLDRELGPDELPGIKLDAPYPHAAATISNDWVAVDYEQETAEQLARQIAHAARRAGGPDDLHRSFITDYRSRILGRTKHSSFSAESEVRKIIRVSPEQAFLGFRDSPRGLARHVRVGYSTLEPLGDSLTVGGKRIHACIETVEKLPILEVKLSPTGHRSSALRTLENFLAVNGYRDVELSRSASPFIG</sequence>
<proteinExistence type="predicted"/>
<organism evidence="1 2">
    <name type="scientific">Leucobacter rhizosphaerae</name>
    <dbReference type="NCBI Taxonomy" id="2932245"/>
    <lineage>
        <taxon>Bacteria</taxon>
        <taxon>Bacillati</taxon>
        <taxon>Actinomycetota</taxon>
        <taxon>Actinomycetes</taxon>
        <taxon>Micrococcales</taxon>
        <taxon>Microbacteriaceae</taxon>
        <taxon>Leucobacter</taxon>
    </lineage>
</organism>
<name>A0ABY4FS39_9MICO</name>
<evidence type="ECO:0000313" key="2">
    <source>
        <dbReference type="Proteomes" id="UP000831775"/>
    </source>
</evidence>
<keyword evidence="2" id="KW-1185">Reference proteome</keyword>
<dbReference type="Proteomes" id="UP000831775">
    <property type="component" value="Chromosome"/>
</dbReference>
<dbReference type="Pfam" id="PF11185">
    <property type="entry name" value="DUF2971"/>
    <property type="match status" value="1"/>
</dbReference>
<dbReference type="InterPro" id="IPR021352">
    <property type="entry name" value="DUF2971"/>
</dbReference>
<gene>
    <name evidence="1" type="ORF">MUN76_07900</name>
</gene>
<evidence type="ECO:0000313" key="1">
    <source>
        <dbReference type="EMBL" id="UOQ58994.1"/>
    </source>
</evidence>
<dbReference type="EMBL" id="CP095043">
    <property type="protein sequence ID" value="UOQ58994.1"/>
    <property type="molecule type" value="Genomic_DNA"/>
</dbReference>
<protein>
    <recommendedName>
        <fullName evidence="3">DUF2971 domain-containing protein</fullName>
    </recommendedName>
</protein>
<dbReference type="RefSeq" id="WP_244683790.1">
    <property type="nucleotide sequence ID" value="NZ_CP095043.1"/>
</dbReference>
<reference evidence="1 2" key="1">
    <citation type="submission" date="2022-04" db="EMBL/GenBank/DDBJ databases">
        <title>Leucobacter sp. isolated from rhizosphere of onion.</title>
        <authorList>
            <person name="Won M."/>
            <person name="Lee C.-M."/>
            <person name="Woen H.-Y."/>
            <person name="Kwon S.-W."/>
        </authorList>
    </citation>
    <scope>NUCLEOTIDE SEQUENCE [LARGE SCALE GENOMIC DNA]</scope>
    <source>
        <strain evidence="1 2">H25R-14</strain>
    </source>
</reference>